<accession>A0A410QDJ7</accession>
<evidence type="ECO:0000313" key="9">
    <source>
        <dbReference type="Proteomes" id="UP000287969"/>
    </source>
</evidence>
<dbReference type="InterPro" id="IPR001640">
    <property type="entry name" value="Lgt"/>
</dbReference>
<dbReference type="GO" id="GO:0042158">
    <property type="term" value="P:lipoprotein biosynthetic process"/>
    <property type="evidence" value="ECO:0007669"/>
    <property type="project" value="UniProtKB-UniRule"/>
</dbReference>
<organism evidence="8 9">
    <name type="scientific">Acidilutibacter cellobiosedens</name>
    <dbReference type="NCBI Taxonomy" id="2507161"/>
    <lineage>
        <taxon>Bacteria</taxon>
        <taxon>Bacillati</taxon>
        <taxon>Bacillota</taxon>
        <taxon>Tissierellia</taxon>
        <taxon>Tissierellales</taxon>
        <taxon>Acidilutibacteraceae</taxon>
        <taxon>Acidilutibacter</taxon>
    </lineage>
</organism>
<dbReference type="HAMAP" id="MF_01147">
    <property type="entry name" value="Lgt"/>
    <property type="match status" value="1"/>
</dbReference>
<dbReference type="PANTHER" id="PTHR30589:SF0">
    <property type="entry name" value="PHOSPHATIDYLGLYCEROL--PROLIPOPROTEIN DIACYLGLYCERYL TRANSFERASE"/>
    <property type="match status" value="1"/>
</dbReference>
<dbReference type="Proteomes" id="UP000287969">
    <property type="component" value="Chromosome"/>
</dbReference>
<keyword evidence="4 7" id="KW-0812">Transmembrane</keyword>
<comment type="catalytic activity">
    <reaction evidence="7">
        <text>L-cysteinyl-[prolipoprotein] + a 1,2-diacyl-sn-glycero-3-phospho-(1'-sn-glycerol) = an S-1,2-diacyl-sn-glyceryl-L-cysteinyl-[prolipoprotein] + sn-glycerol 1-phosphate + H(+)</text>
        <dbReference type="Rhea" id="RHEA:56712"/>
        <dbReference type="Rhea" id="RHEA-COMP:14679"/>
        <dbReference type="Rhea" id="RHEA-COMP:14680"/>
        <dbReference type="ChEBI" id="CHEBI:15378"/>
        <dbReference type="ChEBI" id="CHEBI:29950"/>
        <dbReference type="ChEBI" id="CHEBI:57685"/>
        <dbReference type="ChEBI" id="CHEBI:64716"/>
        <dbReference type="ChEBI" id="CHEBI:140658"/>
        <dbReference type="EC" id="2.5.1.145"/>
    </reaction>
</comment>
<feature type="transmembrane region" description="Helical" evidence="7">
    <location>
        <begin position="85"/>
        <end position="105"/>
    </location>
</feature>
<evidence type="ECO:0000256" key="2">
    <source>
        <dbReference type="ARBA" id="ARBA00022475"/>
    </source>
</evidence>
<sequence>MLNLVAFEIFGFPIRWYGIFISCAVIIGAYLALKEGKRVGIDEDTLIDLFIFAVPISAIGARIYYVIFSWYYYKDHLREIFNFRGGGLAIHGTIIAAVLVAIIFCRKRKLSFWKITDICAPSIILGQSIGRWGNFANQEAHGGPTNLPWGIIINGQKVHPTFLYESIWDLAVFFFLLWYRRNKEETVGETFLLYLALYSVGRFWIEGLRTDSLMLGNIRVAQLVSVITVIGVAIIFRYRRKNVDMKYM</sequence>
<evidence type="ECO:0000256" key="1">
    <source>
        <dbReference type="ARBA" id="ARBA00007150"/>
    </source>
</evidence>
<feature type="transmembrane region" description="Helical" evidence="7">
    <location>
        <begin position="14"/>
        <end position="33"/>
    </location>
</feature>
<keyword evidence="8" id="KW-0328">Glycosyltransferase</keyword>
<evidence type="ECO:0000256" key="7">
    <source>
        <dbReference type="HAMAP-Rule" id="MF_01147"/>
    </source>
</evidence>
<dbReference type="KEGG" id="spoa:EQM13_11095"/>
<keyword evidence="2 7" id="KW-1003">Cell membrane</keyword>
<dbReference type="PROSITE" id="PS01311">
    <property type="entry name" value="LGT"/>
    <property type="match status" value="1"/>
</dbReference>
<comment type="function">
    <text evidence="7">Catalyzes the transfer of the diacylglyceryl group from phosphatidylglycerol to the sulfhydryl group of the N-terminal cysteine of a prolipoprotein, the first step in the formation of mature lipoproteins.</text>
</comment>
<reference evidence="9" key="1">
    <citation type="submission" date="2019-01" db="EMBL/GenBank/DDBJ databases">
        <title>Draft genomes of a novel of Sporanaerobacter strains.</title>
        <authorList>
            <person name="Ma S."/>
        </authorList>
    </citation>
    <scope>NUCLEOTIDE SEQUENCE [LARGE SCALE GENOMIC DNA]</scope>
    <source>
        <strain evidence="9">NJN-17</strain>
    </source>
</reference>
<feature type="binding site" evidence="7">
    <location>
        <position position="131"/>
    </location>
    <ligand>
        <name>a 1,2-diacyl-sn-glycero-3-phospho-(1'-sn-glycerol)</name>
        <dbReference type="ChEBI" id="CHEBI:64716"/>
    </ligand>
</feature>
<comment type="similarity">
    <text evidence="1 7">Belongs to the Lgt family.</text>
</comment>
<keyword evidence="8" id="KW-0449">Lipoprotein</keyword>
<proteinExistence type="inferred from homology"/>
<evidence type="ECO:0000313" key="8">
    <source>
        <dbReference type="EMBL" id="QAT62093.1"/>
    </source>
</evidence>
<feature type="transmembrane region" description="Helical" evidence="7">
    <location>
        <begin position="220"/>
        <end position="238"/>
    </location>
</feature>
<keyword evidence="6 7" id="KW-0472">Membrane</keyword>
<protein>
    <recommendedName>
        <fullName evidence="7">Phosphatidylglycerol--prolipoprotein diacylglyceryl transferase</fullName>
        <ecNumber evidence="7">2.5.1.145</ecNumber>
    </recommendedName>
</protein>
<dbReference type="NCBIfam" id="TIGR00544">
    <property type="entry name" value="lgt"/>
    <property type="match status" value="1"/>
</dbReference>
<evidence type="ECO:0000256" key="6">
    <source>
        <dbReference type="ARBA" id="ARBA00023136"/>
    </source>
</evidence>
<name>A0A410QDJ7_9FIRM</name>
<comment type="pathway">
    <text evidence="7">Protein modification; lipoprotein biosynthesis (diacylglyceryl transfer).</text>
</comment>
<keyword evidence="5 7" id="KW-1133">Transmembrane helix</keyword>
<dbReference type="OrthoDB" id="871140at2"/>
<keyword evidence="3 7" id="KW-0808">Transferase</keyword>
<gene>
    <name evidence="7" type="primary">lgt</name>
    <name evidence="8" type="ORF">EQM13_11095</name>
</gene>
<dbReference type="GO" id="GO:0005886">
    <property type="term" value="C:plasma membrane"/>
    <property type="evidence" value="ECO:0007669"/>
    <property type="project" value="UniProtKB-SubCell"/>
</dbReference>
<feature type="transmembrane region" description="Helical" evidence="7">
    <location>
        <begin position="191"/>
        <end position="208"/>
    </location>
</feature>
<evidence type="ECO:0000256" key="3">
    <source>
        <dbReference type="ARBA" id="ARBA00022679"/>
    </source>
</evidence>
<comment type="subcellular location">
    <subcellularLocation>
        <location evidence="7">Cell membrane</location>
        <topology evidence="7">Multi-pass membrane protein</topology>
    </subcellularLocation>
</comment>
<dbReference type="GO" id="GO:0008961">
    <property type="term" value="F:phosphatidylglycerol-prolipoprotein diacylglyceryl transferase activity"/>
    <property type="evidence" value="ECO:0007669"/>
    <property type="project" value="UniProtKB-UniRule"/>
</dbReference>
<keyword evidence="9" id="KW-1185">Reference proteome</keyword>
<dbReference type="EMBL" id="CP035282">
    <property type="protein sequence ID" value="QAT62093.1"/>
    <property type="molecule type" value="Genomic_DNA"/>
</dbReference>
<dbReference type="PANTHER" id="PTHR30589">
    <property type="entry name" value="PROLIPOPROTEIN DIACYLGLYCERYL TRANSFERASE"/>
    <property type="match status" value="1"/>
</dbReference>
<dbReference type="Pfam" id="PF01790">
    <property type="entry name" value="LGT"/>
    <property type="match status" value="1"/>
</dbReference>
<evidence type="ECO:0000256" key="5">
    <source>
        <dbReference type="ARBA" id="ARBA00022989"/>
    </source>
</evidence>
<dbReference type="UniPathway" id="UPA00664"/>
<dbReference type="EC" id="2.5.1.145" evidence="7"/>
<evidence type="ECO:0000256" key="4">
    <source>
        <dbReference type="ARBA" id="ARBA00022692"/>
    </source>
</evidence>
<feature type="transmembrane region" description="Helical" evidence="7">
    <location>
        <begin position="45"/>
        <end position="73"/>
    </location>
</feature>
<dbReference type="AlphaFoldDB" id="A0A410QDJ7"/>